<comment type="caution">
    <text evidence="1">The sequence shown here is derived from an EMBL/GenBank/DDBJ whole genome shotgun (WGS) entry which is preliminary data.</text>
</comment>
<proteinExistence type="predicted"/>
<dbReference type="Proteomes" id="UP000215914">
    <property type="component" value="Unassembled WGS sequence"/>
</dbReference>
<name>A0A9K3E9D8_HELAN</name>
<organism evidence="1 2">
    <name type="scientific">Helianthus annuus</name>
    <name type="common">Common sunflower</name>
    <dbReference type="NCBI Taxonomy" id="4232"/>
    <lineage>
        <taxon>Eukaryota</taxon>
        <taxon>Viridiplantae</taxon>
        <taxon>Streptophyta</taxon>
        <taxon>Embryophyta</taxon>
        <taxon>Tracheophyta</taxon>
        <taxon>Spermatophyta</taxon>
        <taxon>Magnoliopsida</taxon>
        <taxon>eudicotyledons</taxon>
        <taxon>Gunneridae</taxon>
        <taxon>Pentapetalae</taxon>
        <taxon>asterids</taxon>
        <taxon>campanulids</taxon>
        <taxon>Asterales</taxon>
        <taxon>Asteraceae</taxon>
        <taxon>Asteroideae</taxon>
        <taxon>Heliantheae alliance</taxon>
        <taxon>Heliantheae</taxon>
        <taxon>Helianthus</taxon>
    </lineage>
</organism>
<dbReference type="Gramene" id="mRNA:HanXRQr2_Chr14g0636311">
    <property type="protein sequence ID" value="mRNA:HanXRQr2_Chr14g0636311"/>
    <property type="gene ID" value="HanXRQr2_Chr14g0636311"/>
</dbReference>
<protein>
    <submittedName>
        <fullName evidence="1">Uncharacterized protein</fullName>
    </submittedName>
</protein>
<evidence type="ECO:0000313" key="2">
    <source>
        <dbReference type="Proteomes" id="UP000215914"/>
    </source>
</evidence>
<gene>
    <name evidence="1" type="ORF">HanXRQr2_Chr14g0636311</name>
</gene>
<accession>A0A9K3E9D8</accession>
<keyword evidence="2" id="KW-1185">Reference proteome</keyword>
<evidence type="ECO:0000313" key="1">
    <source>
        <dbReference type="EMBL" id="KAF5768424.1"/>
    </source>
</evidence>
<reference evidence="1" key="1">
    <citation type="journal article" date="2017" name="Nature">
        <title>The sunflower genome provides insights into oil metabolism, flowering and Asterid evolution.</title>
        <authorList>
            <person name="Badouin H."/>
            <person name="Gouzy J."/>
            <person name="Grassa C.J."/>
            <person name="Murat F."/>
            <person name="Staton S.E."/>
            <person name="Cottret L."/>
            <person name="Lelandais-Briere C."/>
            <person name="Owens G.L."/>
            <person name="Carrere S."/>
            <person name="Mayjonade B."/>
            <person name="Legrand L."/>
            <person name="Gill N."/>
            <person name="Kane N.C."/>
            <person name="Bowers J.E."/>
            <person name="Hubner S."/>
            <person name="Bellec A."/>
            <person name="Berard A."/>
            <person name="Berges H."/>
            <person name="Blanchet N."/>
            <person name="Boniface M.C."/>
            <person name="Brunel D."/>
            <person name="Catrice O."/>
            <person name="Chaidir N."/>
            <person name="Claudel C."/>
            <person name="Donnadieu C."/>
            <person name="Faraut T."/>
            <person name="Fievet G."/>
            <person name="Helmstetter N."/>
            <person name="King M."/>
            <person name="Knapp S.J."/>
            <person name="Lai Z."/>
            <person name="Le Paslier M.C."/>
            <person name="Lippi Y."/>
            <person name="Lorenzon L."/>
            <person name="Mandel J.R."/>
            <person name="Marage G."/>
            <person name="Marchand G."/>
            <person name="Marquand E."/>
            <person name="Bret-Mestries E."/>
            <person name="Morien E."/>
            <person name="Nambeesan S."/>
            <person name="Nguyen T."/>
            <person name="Pegot-Espagnet P."/>
            <person name="Pouilly N."/>
            <person name="Raftis F."/>
            <person name="Sallet E."/>
            <person name="Schiex T."/>
            <person name="Thomas J."/>
            <person name="Vandecasteele C."/>
            <person name="Vares D."/>
            <person name="Vear F."/>
            <person name="Vautrin S."/>
            <person name="Crespi M."/>
            <person name="Mangin B."/>
            <person name="Burke J.M."/>
            <person name="Salse J."/>
            <person name="Munos S."/>
            <person name="Vincourt P."/>
            <person name="Rieseberg L.H."/>
            <person name="Langlade N.B."/>
        </authorList>
    </citation>
    <scope>NUCLEOTIDE SEQUENCE</scope>
    <source>
        <tissue evidence="1">Leaves</tissue>
    </source>
</reference>
<dbReference type="EMBL" id="MNCJ02000329">
    <property type="protein sequence ID" value="KAF5768424.1"/>
    <property type="molecule type" value="Genomic_DNA"/>
</dbReference>
<sequence>MNSGGCLIVVRDDGRCERRWWSLGGNRSAWWCTVISGEEDGMWASKKEQDGGVFGCRNRWYVTGEEGK</sequence>
<dbReference type="AlphaFoldDB" id="A0A9K3E9D8"/>
<reference evidence="1" key="2">
    <citation type="submission" date="2020-06" db="EMBL/GenBank/DDBJ databases">
        <title>Helianthus annuus Genome sequencing and assembly Release 2.</title>
        <authorList>
            <person name="Gouzy J."/>
            <person name="Langlade N."/>
            <person name="Munos S."/>
        </authorList>
    </citation>
    <scope>NUCLEOTIDE SEQUENCE</scope>
    <source>
        <tissue evidence="1">Leaves</tissue>
    </source>
</reference>